<organism evidence="2">
    <name type="scientific">Attheya septentrionalis</name>
    <dbReference type="NCBI Taxonomy" id="420275"/>
    <lineage>
        <taxon>Eukaryota</taxon>
        <taxon>Sar</taxon>
        <taxon>Stramenopiles</taxon>
        <taxon>Ochrophyta</taxon>
        <taxon>Bacillariophyta</taxon>
        <taxon>Coscinodiscophyceae</taxon>
        <taxon>Chaetocerotophycidae</taxon>
        <taxon>Chaetocerotales</taxon>
        <taxon>Attheyaceae</taxon>
        <taxon>Attheya</taxon>
    </lineage>
</organism>
<reference evidence="2" key="1">
    <citation type="submission" date="2021-01" db="EMBL/GenBank/DDBJ databases">
        <authorList>
            <person name="Corre E."/>
            <person name="Pelletier E."/>
            <person name="Niang G."/>
            <person name="Scheremetjew M."/>
            <person name="Finn R."/>
            <person name="Kale V."/>
            <person name="Holt S."/>
            <person name="Cochrane G."/>
            <person name="Meng A."/>
            <person name="Brown T."/>
            <person name="Cohen L."/>
        </authorList>
    </citation>
    <scope>NUCLEOTIDE SEQUENCE</scope>
    <source>
        <strain evidence="2">CCMP2084</strain>
    </source>
</reference>
<accession>A0A7S2XTZ7</accession>
<evidence type="ECO:0008006" key="3">
    <source>
        <dbReference type="Google" id="ProtNLM"/>
    </source>
</evidence>
<keyword evidence="1" id="KW-0472">Membrane</keyword>
<dbReference type="AlphaFoldDB" id="A0A7S2XTZ7"/>
<feature type="transmembrane region" description="Helical" evidence="1">
    <location>
        <begin position="7"/>
        <end position="27"/>
    </location>
</feature>
<keyword evidence="1" id="KW-0812">Transmembrane</keyword>
<sequence>MISPQPWQHLLLIILVGATVMLIRYYLEDAHYSTVVDSGQLSNMTKYPDPNPDAPWPRIAWLISFPNSGTSYTLRLLRRLSNRTVASNYGHECEMDRNGRSIPVHPDSPFGPFYRDTKRKNPDKYIITKSHCGGRCPECGPSKYLETRRSFLISCASGSRMVPAINTTGSMREKVHYDPIQIVHRAIHLIRDPFDNIVSQFHHLQKERPLVWRDRYPNNREGFQKWCREVDSVFWPEERKSRLIDDDVLQAFVGVPCHGEFYRYIQWHNLAFEVTRDMEIPTLTIRYEHYADKFDKQLSDMLSFLQLPSVGEVYEFQSGKNYDSYYSDNDRTAAWKLMKLLVTPEAWDAIKEYETK</sequence>
<dbReference type="SUPFAM" id="SSF52540">
    <property type="entry name" value="P-loop containing nucleoside triphosphate hydrolases"/>
    <property type="match status" value="1"/>
</dbReference>
<gene>
    <name evidence="2" type="ORF">ASEP1449_LOCUS14172</name>
</gene>
<dbReference type="EMBL" id="HBHQ01021016">
    <property type="protein sequence ID" value="CAD9822338.1"/>
    <property type="molecule type" value="Transcribed_RNA"/>
</dbReference>
<evidence type="ECO:0000256" key="1">
    <source>
        <dbReference type="SAM" id="Phobius"/>
    </source>
</evidence>
<name>A0A7S2XTZ7_9STRA</name>
<protein>
    <recommendedName>
        <fullName evidence="3">Sulfotransferase domain-containing protein</fullName>
    </recommendedName>
</protein>
<keyword evidence="1" id="KW-1133">Transmembrane helix</keyword>
<dbReference type="Gene3D" id="3.40.50.300">
    <property type="entry name" value="P-loop containing nucleotide triphosphate hydrolases"/>
    <property type="match status" value="1"/>
</dbReference>
<proteinExistence type="predicted"/>
<evidence type="ECO:0000313" key="2">
    <source>
        <dbReference type="EMBL" id="CAD9822338.1"/>
    </source>
</evidence>
<dbReference type="InterPro" id="IPR027417">
    <property type="entry name" value="P-loop_NTPase"/>
</dbReference>